<keyword evidence="1" id="KW-1133">Transmembrane helix</keyword>
<dbReference type="Gene3D" id="3.10.20.90">
    <property type="entry name" value="Phosphatidylinositol 3-kinase Catalytic Subunit, Chain A, domain 1"/>
    <property type="match status" value="1"/>
</dbReference>
<dbReference type="InterPro" id="IPR019749">
    <property type="entry name" value="Band_41_domain"/>
</dbReference>
<reference evidence="3 4" key="1">
    <citation type="submission" date="2018-03" db="EMBL/GenBank/DDBJ databases">
        <title>Finding Nemo's genes: A chromosome-scale reference assembly of the genome of the orange clownfish Amphiprion percula.</title>
        <authorList>
            <person name="Lehmann R."/>
        </authorList>
    </citation>
    <scope>NUCLEOTIDE SEQUENCE</scope>
</reference>
<dbReference type="PRINTS" id="PR00661">
    <property type="entry name" value="ERMFAMILY"/>
</dbReference>
<dbReference type="SUPFAM" id="SSF54236">
    <property type="entry name" value="Ubiquitin-like"/>
    <property type="match status" value="1"/>
</dbReference>
<dbReference type="InterPro" id="IPR035963">
    <property type="entry name" value="FERM_2"/>
</dbReference>
<organism evidence="3 4">
    <name type="scientific">Amphiprion percula</name>
    <name type="common">Orange clownfish</name>
    <name type="synonym">Lutjanus percula</name>
    <dbReference type="NCBI Taxonomy" id="161767"/>
    <lineage>
        <taxon>Eukaryota</taxon>
        <taxon>Metazoa</taxon>
        <taxon>Chordata</taxon>
        <taxon>Craniata</taxon>
        <taxon>Vertebrata</taxon>
        <taxon>Euteleostomi</taxon>
        <taxon>Actinopterygii</taxon>
        <taxon>Neopterygii</taxon>
        <taxon>Teleostei</taxon>
        <taxon>Neoteleostei</taxon>
        <taxon>Acanthomorphata</taxon>
        <taxon>Ovalentaria</taxon>
        <taxon>Pomacentridae</taxon>
        <taxon>Amphiprion</taxon>
    </lineage>
</organism>
<dbReference type="InterPro" id="IPR011174">
    <property type="entry name" value="ERM"/>
</dbReference>
<feature type="transmembrane region" description="Helical" evidence="1">
    <location>
        <begin position="141"/>
        <end position="164"/>
    </location>
</feature>
<dbReference type="InterPro" id="IPR000798">
    <property type="entry name" value="Ez/rad/moesin-like"/>
</dbReference>
<reference evidence="3" key="2">
    <citation type="submission" date="2025-08" db="UniProtKB">
        <authorList>
            <consortium name="Ensembl"/>
        </authorList>
    </citation>
    <scope>IDENTIFICATION</scope>
</reference>
<dbReference type="AlphaFoldDB" id="A0A3P8RW28"/>
<evidence type="ECO:0000259" key="2">
    <source>
        <dbReference type="PROSITE" id="PS50057"/>
    </source>
</evidence>
<protein>
    <recommendedName>
        <fullName evidence="2">FERM domain-containing protein</fullName>
    </recommendedName>
</protein>
<name>A0A3P8RW28_AMPPE</name>
<evidence type="ECO:0000313" key="4">
    <source>
        <dbReference type="Proteomes" id="UP000265080"/>
    </source>
</evidence>
<dbReference type="Proteomes" id="UP000265080">
    <property type="component" value="Chromosome 13"/>
</dbReference>
<sequence length="191" mass="22983">MPKTVNVRVTSMDSELDFSIPKSTTGGQLYEQVARTIGLQETWYFGLQFVDNEGFLKWIKDRKRVTDHKVKKEVPLQFKLRVKFYPENAEELIQDLTRKLFFLHVKDLILSDHNCCPPDTAALLASYADQDKFRHYDRDSFIHLFHFYFILFRFILFYFIYLFFNLFYSPNKCIKHHQTTPDVWFFFLMSS</sequence>
<keyword evidence="1" id="KW-0812">Transmembrane</keyword>
<dbReference type="InterPro" id="IPR029071">
    <property type="entry name" value="Ubiquitin-like_domsf"/>
</dbReference>
<dbReference type="PROSITE" id="PS50057">
    <property type="entry name" value="FERM_3"/>
    <property type="match status" value="1"/>
</dbReference>
<dbReference type="SUPFAM" id="SSF47031">
    <property type="entry name" value="Second domain of FERM"/>
    <property type="match status" value="1"/>
</dbReference>
<accession>A0A3P8RW28</accession>
<dbReference type="PRINTS" id="PR00935">
    <property type="entry name" value="BAND41"/>
</dbReference>
<dbReference type="InterPro" id="IPR019747">
    <property type="entry name" value="FERM_CS"/>
</dbReference>
<dbReference type="InterPro" id="IPR019748">
    <property type="entry name" value="FERM_central"/>
</dbReference>
<dbReference type="Gene3D" id="1.20.80.60">
    <property type="match status" value="1"/>
</dbReference>
<dbReference type="GeneTree" id="ENSGT01020000230354"/>
<reference evidence="3" key="3">
    <citation type="submission" date="2025-09" db="UniProtKB">
        <authorList>
            <consortium name="Ensembl"/>
        </authorList>
    </citation>
    <scope>IDENTIFICATION</scope>
</reference>
<keyword evidence="4" id="KW-1185">Reference proteome</keyword>
<dbReference type="FunFam" id="3.10.20.90:FF:000013">
    <property type="entry name" value="radixin isoform X1"/>
    <property type="match status" value="1"/>
</dbReference>
<dbReference type="InterPro" id="IPR018979">
    <property type="entry name" value="FERM_N"/>
</dbReference>
<dbReference type="STRING" id="161767.ENSAPEP00000004062"/>
<evidence type="ECO:0000256" key="1">
    <source>
        <dbReference type="SAM" id="Phobius"/>
    </source>
</evidence>
<dbReference type="Ensembl" id="ENSAPET00000004173.1">
    <property type="protein sequence ID" value="ENSAPEP00000004062.1"/>
    <property type="gene ID" value="ENSAPEG00000002913.1"/>
</dbReference>
<dbReference type="Pfam" id="PF09379">
    <property type="entry name" value="FERM_N"/>
    <property type="match status" value="1"/>
</dbReference>
<evidence type="ECO:0000313" key="3">
    <source>
        <dbReference type="Ensembl" id="ENSAPEP00000004062.1"/>
    </source>
</evidence>
<dbReference type="SMART" id="SM00295">
    <property type="entry name" value="B41"/>
    <property type="match status" value="1"/>
</dbReference>
<dbReference type="GO" id="GO:0003779">
    <property type="term" value="F:actin binding"/>
    <property type="evidence" value="ECO:0007669"/>
    <property type="project" value="InterPro"/>
</dbReference>
<keyword evidence="1" id="KW-0472">Membrane</keyword>
<dbReference type="InterPro" id="IPR000299">
    <property type="entry name" value="FERM_domain"/>
</dbReference>
<dbReference type="CDD" id="cd14473">
    <property type="entry name" value="FERM_B-lobe"/>
    <property type="match status" value="1"/>
</dbReference>
<dbReference type="PANTHER" id="PTHR23281">
    <property type="entry name" value="MERLIN/MOESIN/EZRIN/RADIXIN"/>
    <property type="match status" value="1"/>
</dbReference>
<feature type="domain" description="FERM" evidence="2">
    <location>
        <begin position="5"/>
        <end position="191"/>
    </location>
</feature>
<dbReference type="Pfam" id="PF00373">
    <property type="entry name" value="FERM_M"/>
    <property type="match status" value="1"/>
</dbReference>
<dbReference type="PROSITE" id="PS00660">
    <property type="entry name" value="FERM_1"/>
    <property type="match status" value="1"/>
</dbReference>
<dbReference type="OMA" id="WFFFLMS"/>
<proteinExistence type="predicted"/>